<dbReference type="RefSeq" id="WP_052862389.1">
    <property type="nucleotide sequence ID" value="NZ_JAVRER010000002.1"/>
</dbReference>
<comment type="caution">
    <text evidence="1">The sequence shown here is derived from an EMBL/GenBank/DDBJ whole genome shotgun (WGS) entry which is preliminary data.</text>
</comment>
<dbReference type="Proteomes" id="UP001183607">
    <property type="component" value="Unassembled WGS sequence"/>
</dbReference>
<reference evidence="2" key="1">
    <citation type="submission" date="2023-07" db="EMBL/GenBank/DDBJ databases">
        <title>30 novel species of actinomycetes from the DSMZ collection.</title>
        <authorList>
            <person name="Nouioui I."/>
        </authorList>
    </citation>
    <scope>NUCLEOTIDE SEQUENCE [LARGE SCALE GENOMIC DNA]</scope>
    <source>
        <strain evidence="2">DSM 41982</strain>
    </source>
</reference>
<evidence type="ECO:0000313" key="2">
    <source>
        <dbReference type="Proteomes" id="UP001183607"/>
    </source>
</evidence>
<gene>
    <name evidence="1" type="ORF">RM574_01310</name>
</gene>
<accession>A0ABD5DY27</accession>
<sequence>MNADMDHALLEWRANTSTNAATFPVHLHAPTSPGTWDATLTTPDEDTAEVLAFLLDTDPWFTLLRPGTPPTEVRVTSFDGVTALRLTAGGAGDGAGVGDGAGGAV</sequence>
<organism evidence="1 2">
    <name type="scientific">Streptomyces evansiae</name>
    <dbReference type="NCBI Taxonomy" id="3075535"/>
    <lineage>
        <taxon>Bacteria</taxon>
        <taxon>Bacillati</taxon>
        <taxon>Actinomycetota</taxon>
        <taxon>Actinomycetes</taxon>
        <taxon>Kitasatosporales</taxon>
        <taxon>Streptomycetaceae</taxon>
        <taxon>Streptomyces</taxon>
    </lineage>
</organism>
<proteinExistence type="predicted"/>
<dbReference type="AlphaFoldDB" id="A0ABD5DY27"/>
<protein>
    <submittedName>
        <fullName evidence="1">Uncharacterized protein</fullName>
    </submittedName>
</protein>
<dbReference type="EMBL" id="JAVRER010000002">
    <property type="protein sequence ID" value="MDT0414115.1"/>
    <property type="molecule type" value="Genomic_DNA"/>
</dbReference>
<evidence type="ECO:0000313" key="1">
    <source>
        <dbReference type="EMBL" id="MDT0414115.1"/>
    </source>
</evidence>
<name>A0ABD5DY27_9ACTN</name>